<accession>A0A3B1CU72</accession>
<feature type="transmembrane region" description="Helical" evidence="2">
    <location>
        <begin position="6"/>
        <end position="28"/>
    </location>
</feature>
<dbReference type="PANTHER" id="PTHR43318:SF1">
    <property type="entry name" value="POLYSACCHARIDE BIOSYNTHESIS PROTEIN EPSC-RELATED"/>
    <property type="match status" value="1"/>
</dbReference>
<dbReference type="CDD" id="cd05237">
    <property type="entry name" value="UDP_invert_4-6DH_SDR_e"/>
    <property type="match status" value="1"/>
</dbReference>
<protein>
    <submittedName>
        <fullName evidence="4">UDP-N-acetylglucosamine 4,6-dehydratase</fullName>
        <ecNumber evidence="4">4.2.1.135</ecNumber>
    </submittedName>
</protein>
<feature type="transmembrane region" description="Helical" evidence="2">
    <location>
        <begin position="76"/>
        <end position="95"/>
    </location>
</feature>
<dbReference type="Pfam" id="PF02719">
    <property type="entry name" value="Polysacc_synt_2"/>
    <property type="match status" value="1"/>
</dbReference>
<sequence length="605" mass="67984">MKNRYVVVIFIHLLQVVLANYLAFILRFDSILLPPDFRRYLYYLPLLLLIRLVFYIQSGLYKDLWRYSGIRDLTRIVKSVTLGTIVFVLIVRYLIGDISYPRSIYALDWLLLIMISGGSRLLVRGLREYLQSETSGKKTLIIGAGDAGEMLVRDMKNNPGYAYEPVAFIDDDPYKKGLSIHGIPIFGPRSMIGEAIEKYKPEEILISMPSVNHKTINEIYELCKPFNLPIRILAGLSDILDCNVSVSQIKPLSLEDLLQREPVKTRIQSVEDYVEGKSVLITGAGGSIGSELCRQIIEYRPSVLVLLDRYENGLFQIDLELNKKKQGARMFPVVMDIGDTVSLEHLFSKHKPDIVFHAAAHKHVPLMENNPLEAVKNNIFGTKNLLEAAARHDTESFVMISTDKAVNPSNVMGASKRLAELLGINMNSNSSTKFTTVRFGNVLGSNGSVVHIFKEQLKQGGPLTVTHPGIKRFFMLIPEAVQLVLIAASAGKGGEIFVLDMGEPIRIVDFAENLIRLSGLIPYEDIKIEFTGLRPGDKLCEELFDESEKIMPTFHDKLRIALPQNVPSMVELSQHISRLRHIVESNSVDDVIPEIKKIVPGFKQP</sequence>
<dbReference type="InterPro" id="IPR003869">
    <property type="entry name" value="Polysac_CapD-like"/>
</dbReference>
<dbReference type="SUPFAM" id="SSF53335">
    <property type="entry name" value="S-adenosyl-L-methionine-dependent methyltransferases"/>
    <property type="match status" value="1"/>
</dbReference>
<evidence type="ECO:0000256" key="1">
    <source>
        <dbReference type="ARBA" id="ARBA00007430"/>
    </source>
</evidence>
<dbReference type="InterPro" id="IPR029063">
    <property type="entry name" value="SAM-dependent_MTases_sf"/>
</dbReference>
<evidence type="ECO:0000313" key="4">
    <source>
        <dbReference type="EMBL" id="VAX34156.1"/>
    </source>
</evidence>
<keyword evidence="2" id="KW-0472">Membrane</keyword>
<comment type="similarity">
    <text evidence="1">Belongs to the polysaccharide synthase family.</text>
</comment>
<gene>
    <name evidence="4" type="ORF">MNBD_NITROSPIRAE03-1348</name>
</gene>
<evidence type="ECO:0000256" key="2">
    <source>
        <dbReference type="SAM" id="Phobius"/>
    </source>
</evidence>
<keyword evidence="2" id="KW-0812">Transmembrane</keyword>
<dbReference type="SUPFAM" id="SSF51735">
    <property type="entry name" value="NAD(P)-binding Rossmann-fold domains"/>
    <property type="match status" value="1"/>
</dbReference>
<organism evidence="4">
    <name type="scientific">hydrothermal vent metagenome</name>
    <dbReference type="NCBI Taxonomy" id="652676"/>
    <lineage>
        <taxon>unclassified sequences</taxon>
        <taxon>metagenomes</taxon>
        <taxon>ecological metagenomes</taxon>
    </lineage>
</organism>
<name>A0A3B1CU72_9ZZZZ</name>
<keyword evidence="4" id="KW-0456">Lyase</keyword>
<dbReference type="AlphaFoldDB" id="A0A3B1CU72"/>
<dbReference type="EC" id="4.2.1.135" evidence="4"/>
<evidence type="ECO:0000259" key="3">
    <source>
        <dbReference type="Pfam" id="PF02719"/>
    </source>
</evidence>
<feature type="transmembrane region" description="Helical" evidence="2">
    <location>
        <begin position="40"/>
        <end position="56"/>
    </location>
</feature>
<dbReference type="PANTHER" id="PTHR43318">
    <property type="entry name" value="UDP-N-ACETYLGLUCOSAMINE 4,6-DEHYDRATASE"/>
    <property type="match status" value="1"/>
</dbReference>
<dbReference type="GO" id="GO:0016829">
    <property type="term" value="F:lyase activity"/>
    <property type="evidence" value="ECO:0007669"/>
    <property type="project" value="UniProtKB-KW"/>
</dbReference>
<proteinExistence type="inferred from homology"/>
<feature type="domain" description="Polysaccharide biosynthesis protein CapD-like" evidence="3">
    <location>
        <begin position="279"/>
        <end position="560"/>
    </location>
</feature>
<dbReference type="InterPro" id="IPR036291">
    <property type="entry name" value="NAD(P)-bd_dom_sf"/>
</dbReference>
<dbReference type="InterPro" id="IPR051203">
    <property type="entry name" value="Polysaccharide_Synthase-Rel"/>
</dbReference>
<dbReference type="EMBL" id="UOGI01000266">
    <property type="protein sequence ID" value="VAX34156.1"/>
    <property type="molecule type" value="Genomic_DNA"/>
</dbReference>
<dbReference type="Gene3D" id="3.40.50.720">
    <property type="entry name" value="NAD(P)-binding Rossmann-like Domain"/>
    <property type="match status" value="2"/>
</dbReference>
<keyword evidence="2" id="KW-1133">Transmembrane helix</keyword>
<reference evidence="4" key="1">
    <citation type="submission" date="2018-06" db="EMBL/GenBank/DDBJ databases">
        <authorList>
            <person name="Zhirakovskaya E."/>
        </authorList>
    </citation>
    <scope>NUCLEOTIDE SEQUENCE</scope>
</reference>
<dbReference type="Pfam" id="PF13727">
    <property type="entry name" value="CoA_binding_3"/>
    <property type="match status" value="1"/>
</dbReference>